<dbReference type="InterPro" id="IPR007138">
    <property type="entry name" value="ABM_dom"/>
</dbReference>
<evidence type="ECO:0000313" key="3">
    <source>
        <dbReference type="Proteomes" id="UP001595904"/>
    </source>
</evidence>
<proteinExistence type="predicted"/>
<dbReference type="PANTHER" id="PTHR33336:SF3">
    <property type="entry name" value="ABM DOMAIN-CONTAINING PROTEIN"/>
    <property type="match status" value="1"/>
</dbReference>
<dbReference type="RefSeq" id="WP_380605597.1">
    <property type="nucleotide sequence ID" value="NZ_JBHSDU010000015.1"/>
</dbReference>
<comment type="caution">
    <text evidence="2">The sequence shown here is derived from an EMBL/GenBank/DDBJ whole genome shotgun (WGS) entry which is preliminary data.</text>
</comment>
<dbReference type="GO" id="GO:0004497">
    <property type="term" value="F:monooxygenase activity"/>
    <property type="evidence" value="ECO:0007669"/>
    <property type="project" value="UniProtKB-KW"/>
</dbReference>
<dbReference type="EC" id="1.-.-.-" evidence="2"/>
<organism evidence="2 3">
    <name type="scientific">Steroidobacter flavus</name>
    <dbReference type="NCBI Taxonomy" id="1842136"/>
    <lineage>
        <taxon>Bacteria</taxon>
        <taxon>Pseudomonadati</taxon>
        <taxon>Pseudomonadota</taxon>
        <taxon>Gammaproteobacteria</taxon>
        <taxon>Steroidobacterales</taxon>
        <taxon>Steroidobacteraceae</taxon>
        <taxon>Steroidobacter</taxon>
    </lineage>
</organism>
<dbReference type="PANTHER" id="PTHR33336">
    <property type="entry name" value="QUINOL MONOOXYGENASE YGIN-RELATED"/>
    <property type="match status" value="1"/>
</dbReference>
<sequence length="97" mass="11018">MTDLSNIVLLKARAGKSDQLGAALKELVKPTRQEPGCAICELNQSGDDPNTWMVYERWAGQAAFDSHMKQPYVARFLQQLDELVSDPPEVRPFQHRY</sequence>
<dbReference type="Pfam" id="PF03992">
    <property type="entry name" value="ABM"/>
    <property type="match status" value="1"/>
</dbReference>
<dbReference type="EMBL" id="JBHSDU010000015">
    <property type="protein sequence ID" value="MFC4314428.1"/>
    <property type="molecule type" value="Genomic_DNA"/>
</dbReference>
<dbReference type="InterPro" id="IPR050744">
    <property type="entry name" value="AI-2_Isomerase_LsrG"/>
</dbReference>
<evidence type="ECO:0000313" key="2">
    <source>
        <dbReference type="EMBL" id="MFC4314428.1"/>
    </source>
</evidence>
<keyword evidence="3" id="KW-1185">Reference proteome</keyword>
<gene>
    <name evidence="2" type="ORF">ACFPN2_35510</name>
</gene>
<reference evidence="3" key="1">
    <citation type="journal article" date="2019" name="Int. J. Syst. Evol. Microbiol.">
        <title>The Global Catalogue of Microorganisms (GCM) 10K type strain sequencing project: providing services to taxonomists for standard genome sequencing and annotation.</title>
        <authorList>
            <consortium name="The Broad Institute Genomics Platform"/>
            <consortium name="The Broad Institute Genome Sequencing Center for Infectious Disease"/>
            <person name="Wu L."/>
            <person name="Ma J."/>
        </authorList>
    </citation>
    <scope>NUCLEOTIDE SEQUENCE [LARGE SCALE GENOMIC DNA]</scope>
    <source>
        <strain evidence="3">CGMCC 1.10759</strain>
    </source>
</reference>
<dbReference type="PROSITE" id="PS51725">
    <property type="entry name" value="ABM"/>
    <property type="match status" value="1"/>
</dbReference>
<feature type="domain" description="ABM" evidence="1">
    <location>
        <begin position="4"/>
        <end position="93"/>
    </location>
</feature>
<keyword evidence="2" id="KW-0503">Monooxygenase</keyword>
<dbReference type="SUPFAM" id="SSF54909">
    <property type="entry name" value="Dimeric alpha+beta barrel"/>
    <property type="match status" value="1"/>
</dbReference>
<evidence type="ECO:0000259" key="1">
    <source>
        <dbReference type="PROSITE" id="PS51725"/>
    </source>
</evidence>
<protein>
    <submittedName>
        <fullName evidence="2">Quinol monooxygenase</fullName>
        <ecNumber evidence="2">1.-.-.-</ecNumber>
    </submittedName>
</protein>
<accession>A0ABV8T430</accession>
<keyword evidence="2" id="KW-0560">Oxidoreductase</keyword>
<dbReference type="InterPro" id="IPR011008">
    <property type="entry name" value="Dimeric_a/b-barrel"/>
</dbReference>
<name>A0ABV8T430_9GAMM</name>
<dbReference type="Proteomes" id="UP001595904">
    <property type="component" value="Unassembled WGS sequence"/>
</dbReference>
<dbReference type="Gene3D" id="3.30.70.100">
    <property type="match status" value="1"/>
</dbReference>